<organism evidence="1 2">
    <name type="scientific">Proteus mirabilis</name>
    <dbReference type="NCBI Taxonomy" id="584"/>
    <lineage>
        <taxon>Bacteria</taxon>
        <taxon>Pseudomonadati</taxon>
        <taxon>Pseudomonadota</taxon>
        <taxon>Gammaproteobacteria</taxon>
        <taxon>Enterobacterales</taxon>
        <taxon>Morganellaceae</taxon>
        <taxon>Proteus</taxon>
    </lineage>
</organism>
<protein>
    <submittedName>
        <fullName evidence="1">Uncharacterized protein</fullName>
    </submittedName>
</protein>
<gene>
    <name evidence="1" type="ORF">NCTC10975_01569</name>
</gene>
<accession>A0A2X2C628</accession>
<evidence type="ECO:0000313" key="2">
    <source>
        <dbReference type="Proteomes" id="UP000251485"/>
    </source>
</evidence>
<evidence type="ECO:0000313" key="1">
    <source>
        <dbReference type="EMBL" id="SPY95665.1"/>
    </source>
</evidence>
<dbReference type="EMBL" id="UAUE01000009">
    <property type="protein sequence ID" value="SPY95665.1"/>
    <property type="molecule type" value="Genomic_DNA"/>
</dbReference>
<reference evidence="1 2" key="1">
    <citation type="submission" date="2018-06" db="EMBL/GenBank/DDBJ databases">
        <authorList>
            <consortium name="Pathogen Informatics"/>
            <person name="Doyle S."/>
        </authorList>
    </citation>
    <scope>NUCLEOTIDE SEQUENCE [LARGE SCALE GENOMIC DNA]</scope>
    <source>
        <strain evidence="1 2">NCTC10975</strain>
    </source>
</reference>
<proteinExistence type="predicted"/>
<sequence>MSEKLPNPDYQPAEAAYYLVVELIRAGEYNRVGTDAKPAAIIKAFDAFKAHFDTDKKELNFDDIN</sequence>
<dbReference type="RefSeq" id="WP_049210581.1">
    <property type="nucleotide sequence ID" value="NZ_CP045538.2"/>
</dbReference>
<dbReference type="AlphaFoldDB" id="A0A2X2C628"/>
<dbReference type="Proteomes" id="UP000251485">
    <property type="component" value="Unassembled WGS sequence"/>
</dbReference>
<name>A0A2X2C628_PROMI</name>